<accession>A0ABN2NX02</accession>
<dbReference type="RefSeq" id="WP_152228152.1">
    <property type="nucleotide sequence ID" value="NZ_BAAALV010000001.1"/>
</dbReference>
<comment type="caution">
    <text evidence="1">The sequence shown here is derived from an EMBL/GenBank/DDBJ whole genome shotgun (WGS) entry which is preliminary data.</text>
</comment>
<dbReference type="PANTHER" id="PTHR43649:SF14">
    <property type="entry name" value="BLR3389 PROTEIN"/>
    <property type="match status" value="1"/>
</dbReference>
<dbReference type="Proteomes" id="UP001500784">
    <property type="component" value="Unassembled WGS sequence"/>
</dbReference>
<dbReference type="InterPro" id="IPR050490">
    <property type="entry name" value="Bact_solute-bd_prot1"/>
</dbReference>
<sequence length="451" mass="48810">MAPRFDPRAASRPLSPAPSALSAAARVNVSRRSLLGGALGLGSMAALSACGGGGSTAEGTGAITVGSNQSDAVPKAAYANIMDAFMESSGADVKINTVDHNTFQEQINSYLQGDPDDVFTWFSGYRMKFFADQGLAGDISSVWDRFGDGFSQSFKEAATASDGKQYFVPLSYYPWAVFYRKSVFADNGYTIPTTLDEYIELSKAMQQDGLVPIGFADQGGWEAMGTFDVLNMRINGYDYHTRLLAGEESWESGEVKEVFQTWKTLLPYHQEGALGREWQEAAQGLLQKTSGTYLLGMFVSQQFQDAEGGEALEDLDFFAFPEINPEFGTDSIDAPIDGFMMSATTQNGGTAMDLLEFLGSPEAQKINTDSDKGLIAPVNGADTSGYTALQQKGMELVSSAKHIAQFMDRDTRPDFASTVMIPSLQAFINDPDNVDSVLSDIETQKKSIFVD</sequence>
<dbReference type="PANTHER" id="PTHR43649">
    <property type="entry name" value="ARABINOSE-BINDING PROTEIN-RELATED"/>
    <property type="match status" value="1"/>
</dbReference>
<evidence type="ECO:0000313" key="2">
    <source>
        <dbReference type="Proteomes" id="UP001500784"/>
    </source>
</evidence>
<organism evidence="1 2">
    <name type="scientific">Arthrobacter gandavensis</name>
    <dbReference type="NCBI Taxonomy" id="169960"/>
    <lineage>
        <taxon>Bacteria</taxon>
        <taxon>Bacillati</taxon>
        <taxon>Actinomycetota</taxon>
        <taxon>Actinomycetes</taxon>
        <taxon>Micrococcales</taxon>
        <taxon>Micrococcaceae</taxon>
        <taxon>Arthrobacter</taxon>
    </lineage>
</organism>
<dbReference type="Gene3D" id="3.40.190.10">
    <property type="entry name" value="Periplasmic binding protein-like II"/>
    <property type="match status" value="2"/>
</dbReference>
<dbReference type="SUPFAM" id="SSF53850">
    <property type="entry name" value="Periplasmic binding protein-like II"/>
    <property type="match status" value="1"/>
</dbReference>
<protein>
    <submittedName>
        <fullName evidence="1">ABC transporter substrate-binding protein</fullName>
    </submittedName>
</protein>
<name>A0ABN2NX02_9MICC</name>
<keyword evidence="2" id="KW-1185">Reference proteome</keyword>
<dbReference type="InterPro" id="IPR006311">
    <property type="entry name" value="TAT_signal"/>
</dbReference>
<evidence type="ECO:0000313" key="1">
    <source>
        <dbReference type="EMBL" id="GAA1901411.1"/>
    </source>
</evidence>
<gene>
    <name evidence="1" type="ORF">GCM10009688_01150</name>
</gene>
<dbReference type="InterPro" id="IPR006059">
    <property type="entry name" value="SBP"/>
</dbReference>
<dbReference type="PROSITE" id="PS51318">
    <property type="entry name" value="TAT"/>
    <property type="match status" value="1"/>
</dbReference>
<proteinExistence type="predicted"/>
<dbReference type="EMBL" id="BAAALV010000001">
    <property type="protein sequence ID" value="GAA1901411.1"/>
    <property type="molecule type" value="Genomic_DNA"/>
</dbReference>
<dbReference type="Pfam" id="PF13416">
    <property type="entry name" value="SBP_bac_8"/>
    <property type="match status" value="1"/>
</dbReference>
<reference evidence="1 2" key="1">
    <citation type="journal article" date="2019" name="Int. J. Syst. Evol. Microbiol.">
        <title>The Global Catalogue of Microorganisms (GCM) 10K type strain sequencing project: providing services to taxonomists for standard genome sequencing and annotation.</title>
        <authorList>
            <consortium name="The Broad Institute Genomics Platform"/>
            <consortium name="The Broad Institute Genome Sequencing Center for Infectious Disease"/>
            <person name="Wu L."/>
            <person name="Ma J."/>
        </authorList>
    </citation>
    <scope>NUCLEOTIDE SEQUENCE [LARGE SCALE GENOMIC DNA]</scope>
    <source>
        <strain evidence="1 2">JCM 13316</strain>
    </source>
</reference>